<accession>H2XXS8</accession>
<dbReference type="EMBL" id="EAAA01002286">
    <property type="status" value="NOT_ANNOTATED_CDS"/>
    <property type="molecule type" value="Genomic_DNA"/>
</dbReference>
<dbReference type="Ensembl" id="ENSCINT00000033178.1">
    <property type="protein sequence ID" value="ENSCINP00000034462.1"/>
    <property type="gene ID" value="ENSCING00000024816.1"/>
</dbReference>
<dbReference type="InParanoid" id="H2XXS8"/>
<name>H2XXS8_CIOIN</name>
<keyword evidence="2" id="KW-1185">Reference proteome</keyword>
<dbReference type="Proteomes" id="UP000008144">
    <property type="component" value="Chromosome 6"/>
</dbReference>
<protein>
    <submittedName>
        <fullName evidence="1">Uncharacterized protein</fullName>
    </submittedName>
</protein>
<dbReference type="HOGENOM" id="CLU_3159691_0_0_1"/>
<proteinExistence type="predicted"/>
<evidence type="ECO:0000313" key="1">
    <source>
        <dbReference type="Ensembl" id="ENSCINP00000034462.1"/>
    </source>
</evidence>
<organism evidence="1 2">
    <name type="scientific">Ciona intestinalis</name>
    <name type="common">Transparent sea squirt</name>
    <name type="synonym">Ascidia intestinalis</name>
    <dbReference type="NCBI Taxonomy" id="7719"/>
    <lineage>
        <taxon>Eukaryota</taxon>
        <taxon>Metazoa</taxon>
        <taxon>Chordata</taxon>
        <taxon>Tunicata</taxon>
        <taxon>Ascidiacea</taxon>
        <taxon>Phlebobranchia</taxon>
        <taxon>Cionidae</taxon>
        <taxon>Ciona</taxon>
    </lineage>
</organism>
<sequence>MSVSKDIHRISTAVEHRTGHTLVSIQAPKPLSHCAGHHYCLQLQLLLY</sequence>
<reference evidence="2" key="1">
    <citation type="journal article" date="2002" name="Science">
        <title>The draft genome of Ciona intestinalis: insights into chordate and vertebrate origins.</title>
        <authorList>
            <person name="Dehal P."/>
            <person name="Satou Y."/>
            <person name="Campbell R.K."/>
            <person name="Chapman J."/>
            <person name="Degnan B."/>
            <person name="De Tomaso A."/>
            <person name="Davidson B."/>
            <person name="Di Gregorio A."/>
            <person name="Gelpke M."/>
            <person name="Goodstein D.M."/>
            <person name="Harafuji N."/>
            <person name="Hastings K.E."/>
            <person name="Ho I."/>
            <person name="Hotta K."/>
            <person name="Huang W."/>
            <person name="Kawashima T."/>
            <person name="Lemaire P."/>
            <person name="Martinez D."/>
            <person name="Meinertzhagen I.A."/>
            <person name="Necula S."/>
            <person name="Nonaka M."/>
            <person name="Putnam N."/>
            <person name="Rash S."/>
            <person name="Saiga H."/>
            <person name="Satake M."/>
            <person name="Terry A."/>
            <person name="Yamada L."/>
            <person name="Wang H.G."/>
            <person name="Awazu S."/>
            <person name="Azumi K."/>
            <person name="Boore J."/>
            <person name="Branno M."/>
            <person name="Chin-Bow S."/>
            <person name="DeSantis R."/>
            <person name="Doyle S."/>
            <person name="Francino P."/>
            <person name="Keys D.N."/>
            <person name="Haga S."/>
            <person name="Hayashi H."/>
            <person name="Hino K."/>
            <person name="Imai K.S."/>
            <person name="Inaba K."/>
            <person name="Kano S."/>
            <person name="Kobayashi K."/>
            <person name="Kobayashi M."/>
            <person name="Lee B.I."/>
            <person name="Makabe K.W."/>
            <person name="Manohar C."/>
            <person name="Matassi G."/>
            <person name="Medina M."/>
            <person name="Mochizuki Y."/>
            <person name="Mount S."/>
            <person name="Morishita T."/>
            <person name="Miura S."/>
            <person name="Nakayama A."/>
            <person name="Nishizaka S."/>
            <person name="Nomoto H."/>
            <person name="Ohta F."/>
            <person name="Oishi K."/>
            <person name="Rigoutsos I."/>
            <person name="Sano M."/>
            <person name="Sasaki A."/>
            <person name="Sasakura Y."/>
            <person name="Shoguchi E."/>
            <person name="Shin-i T."/>
            <person name="Spagnuolo A."/>
            <person name="Stainier D."/>
            <person name="Suzuki M.M."/>
            <person name="Tassy O."/>
            <person name="Takatori N."/>
            <person name="Tokuoka M."/>
            <person name="Yagi K."/>
            <person name="Yoshizaki F."/>
            <person name="Wada S."/>
            <person name="Zhang C."/>
            <person name="Hyatt P.D."/>
            <person name="Larimer F."/>
            <person name="Detter C."/>
            <person name="Doggett N."/>
            <person name="Glavina T."/>
            <person name="Hawkins T."/>
            <person name="Richardson P."/>
            <person name="Lucas S."/>
            <person name="Kohara Y."/>
            <person name="Levine M."/>
            <person name="Satoh N."/>
            <person name="Rokhsar D.S."/>
        </authorList>
    </citation>
    <scope>NUCLEOTIDE SEQUENCE [LARGE SCALE GENOMIC DNA]</scope>
</reference>
<reference evidence="1" key="3">
    <citation type="submission" date="2025-08" db="UniProtKB">
        <authorList>
            <consortium name="Ensembl"/>
        </authorList>
    </citation>
    <scope>IDENTIFICATION</scope>
</reference>
<dbReference type="AlphaFoldDB" id="H2XXS8"/>
<reference evidence="1" key="4">
    <citation type="submission" date="2025-09" db="UniProtKB">
        <authorList>
            <consortium name="Ensembl"/>
        </authorList>
    </citation>
    <scope>IDENTIFICATION</scope>
</reference>
<reference evidence="1" key="2">
    <citation type="journal article" date="2008" name="Genome Biol.">
        <title>Improved genome assembly and evidence-based global gene model set for the chordate Ciona intestinalis: new insight into intron and operon populations.</title>
        <authorList>
            <person name="Satou Y."/>
            <person name="Mineta K."/>
            <person name="Ogasawara M."/>
            <person name="Sasakura Y."/>
            <person name="Shoguchi E."/>
            <person name="Ueno K."/>
            <person name="Yamada L."/>
            <person name="Matsumoto J."/>
            <person name="Wasserscheid J."/>
            <person name="Dewar K."/>
            <person name="Wiley G.B."/>
            <person name="Macmil S.L."/>
            <person name="Roe B.A."/>
            <person name="Zeller R.W."/>
            <person name="Hastings K.E."/>
            <person name="Lemaire P."/>
            <person name="Lindquist E."/>
            <person name="Endo T."/>
            <person name="Hotta K."/>
            <person name="Inaba K."/>
        </authorList>
    </citation>
    <scope>NUCLEOTIDE SEQUENCE [LARGE SCALE GENOMIC DNA]</scope>
    <source>
        <strain evidence="1">wild type</strain>
    </source>
</reference>
<evidence type="ECO:0000313" key="2">
    <source>
        <dbReference type="Proteomes" id="UP000008144"/>
    </source>
</evidence>